<keyword evidence="2" id="KW-1185">Reference proteome</keyword>
<protein>
    <submittedName>
        <fullName evidence="1">Uncharacterized protein</fullName>
    </submittedName>
</protein>
<evidence type="ECO:0000313" key="2">
    <source>
        <dbReference type="Proteomes" id="UP000023152"/>
    </source>
</evidence>
<proteinExistence type="predicted"/>
<feature type="non-terminal residue" evidence="1">
    <location>
        <position position="1"/>
    </location>
</feature>
<accession>X6LLV9</accession>
<dbReference type="AlphaFoldDB" id="X6LLV9"/>
<comment type="caution">
    <text evidence="1">The sequence shown here is derived from an EMBL/GenBank/DDBJ whole genome shotgun (WGS) entry which is preliminary data.</text>
</comment>
<gene>
    <name evidence="1" type="ORF">RFI_34525</name>
</gene>
<name>X6LLV9_RETFI</name>
<dbReference type="EMBL" id="ASPP01034669">
    <property type="protein sequence ID" value="ETO02888.1"/>
    <property type="molecule type" value="Genomic_DNA"/>
</dbReference>
<evidence type="ECO:0000313" key="1">
    <source>
        <dbReference type="EMBL" id="ETO02888.1"/>
    </source>
</evidence>
<dbReference type="Proteomes" id="UP000023152">
    <property type="component" value="Unassembled WGS sequence"/>
</dbReference>
<organism evidence="1 2">
    <name type="scientific">Reticulomyxa filosa</name>
    <dbReference type="NCBI Taxonomy" id="46433"/>
    <lineage>
        <taxon>Eukaryota</taxon>
        <taxon>Sar</taxon>
        <taxon>Rhizaria</taxon>
        <taxon>Retaria</taxon>
        <taxon>Foraminifera</taxon>
        <taxon>Monothalamids</taxon>
        <taxon>Reticulomyxidae</taxon>
        <taxon>Reticulomyxa</taxon>
    </lineage>
</organism>
<reference evidence="1 2" key="1">
    <citation type="journal article" date="2013" name="Curr. Biol.">
        <title>The Genome of the Foraminiferan Reticulomyxa filosa.</title>
        <authorList>
            <person name="Glockner G."/>
            <person name="Hulsmann N."/>
            <person name="Schleicher M."/>
            <person name="Noegel A.A."/>
            <person name="Eichinger L."/>
            <person name="Gallinger C."/>
            <person name="Pawlowski J."/>
            <person name="Sierra R."/>
            <person name="Euteneuer U."/>
            <person name="Pillet L."/>
            <person name="Moustafa A."/>
            <person name="Platzer M."/>
            <person name="Groth M."/>
            <person name="Szafranski K."/>
            <person name="Schliwa M."/>
        </authorList>
    </citation>
    <scope>NUCLEOTIDE SEQUENCE [LARGE SCALE GENOMIC DNA]</scope>
</reference>
<sequence length="237" mass="28259">DFYDNQIPKLALNNNNNIDLQNKVMISLRSIGHLKIMGTLNGNEIEKLSFHHQKYLDIFENELYPDVKSRPTSISLKDIDNLIQSYVELNKESWMKGVKDIEKILFQKSNYIHSLSFWRQDNDNKNQMLLDFTFFSTTTTCFMLRYLMTYRREDLNQIFKNCPIQIFCGKSYSSRMETISGWTSQKNQIIQNELKKWKVQIRLQQDKKNLALWYLNEEDVELFFEKVPPGEDCLKLQ</sequence>